<name>A0A0F9G3L8_9ZZZZ</name>
<sequence length="179" mass="20631">MVGANKMIGKLEKQALEIFQDFPIINELPASVSGKHHIGETARQHIQTTVHVMKHLCLEFNVPEEDQDLLIASAWLHDIGGYPLCVKGKMDLPHWHYYDTGFSRLDCFFYLHPVLSAEIINGYEIDRKEEIKRLVSVHMSHWYKDCPQPDLTKLYEVLICTADYVASKGDGMFFPNKRI</sequence>
<accession>A0A0F9G3L8</accession>
<comment type="caution">
    <text evidence="2">The sequence shown here is derived from an EMBL/GenBank/DDBJ whole genome shotgun (WGS) entry which is preliminary data.</text>
</comment>
<dbReference type="SUPFAM" id="SSF109604">
    <property type="entry name" value="HD-domain/PDEase-like"/>
    <property type="match status" value="1"/>
</dbReference>
<dbReference type="InterPro" id="IPR003607">
    <property type="entry name" value="HD/PDEase_dom"/>
</dbReference>
<reference evidence="2" key="1">
    <citation type="journal article" date="2015" name="Nature">
        <title>Complex archaea that bridge the gap between prokaryotes and eukaryotes.</title>
        <authorList>
            <person name="Spang A."/>
            <person name="Saw J.H."/>
            <person name="Jorgensen S.L."/>
            <person name="Zaremba-Niedzwiedzka K."/>
            <person name="Martijn J."/>
            <person name="Lind A.E."/>
            <person name="van Eijk R."/>
            <person name="Schleper C."/>
            <person name="Guy L."/>
            <person name="Ettema T.J."/>
        </authorList>
    </citation>
    <scope>NUCLEOTIDE SEQUENCE</scope>
</reference>
<dbReference type="CDD" id="cd00077">
    <property type="entry name" value="HDc"/>
    <property type="match status" value="1"/>
</dbReference>
<evidence type="ECO:0000259" key="1">
    <source>
        <dbReference type="Pfam" id="PF01966"/>
    </source>
</evidence>
<dbReference type="AlphaFoldDB" id="A0A0F9G3L8"/>
<dbReference type="InterPro" id="IPR006674">
    <property type="entry name" value="HD_domain"/>
</dbReference>
<dbReference type="EMBL" id="LAZR01027924">
    <property type="protein sequence ID" value="KKL64180.1"/>
    <property type="molecule type" value="Genomic_DNA"/>
</dbReference>
<evidence type="ECO:0000313" key="2">
    <source>
        <dbReference type="EMBL" id="KKL64180.1"/>
    </source>
</evidence>
<protein>
    <recommendedName>
        <fullName evidence="1">HD domain-containing protein</fullName>
    </recommendedName>
</protein>
<dbReference type="Gene3D" id="1.10.3210.10">
    <property type="entry name" value="Hypothetical protein af1432"/>
    <property type="match status" value="1"/>
</dbReference>
<gene>
    <name evidence="2" type="ORF">LCGC14_2167600</name>
</gene>
<dbReference type="Pfam" id="PF01966">
    <property type="entry name" value="HD"/>
    <property type="match status" value="1"/>
</dbReference>
<organism evidence="2">
    <name type="scientific">marine sediment metagenome</name>
    <dbReference type="NCBI Taxonomy" id="412755"/>
    <lineage>
        <taxon>unclassified sequences</taxon>
        <taxon>metagenomes</taxon>
        <taxon>ecological metagenomes</taxon>
    </lineage>
</organism>
<proteinExistence type="predicted"/>
<feature type="domain" description="HD" evidence="1">
    <location>
        <begin position="44"/>
        <end position="165"/>
    </location>
</feature>